<comment type="caution">
    <text evidence="1">The sequence shown here is derived from an EMBL/GenBank/DDBJ whole genome shotgun (WGS) entry which is preliminary data.</text>
</comment>
<organism evidence="1 2">
    <name type="scientific">Gordonia hirsuta DSM 44140 = NBRC 16056</name>
    <dbReference type="NCBI Taxonomy" id="1121927"/>
    <lineage>
        <taxon>Bacteria</taxon>
        <taxon>Bacillati</taxon>
        <taxon>Actinomycetota</taxon>
        <taxon>Actinomycetes</taxon>
        <taxon>Mycobacteriales</taxon>
        <taxon>Gordoniaceae</taxon>
        <taxon>Gordonia</taxon>
    </lineage>
</organism>
<dbReference type="EMBL" id="BANT01000019">
    <property type="protein sequence ID" value="GAC57401.1"/>
    <property type="molecule type" value="Genomic_DNA"/>
</dbReference>
<evidence type="ECO:0000313" key="1">
    <source>
        <dbReference type="EMBL" id="GAC57401.1"/>
    </source>
</evidence>
<dbReference type="RefSeq" id="WP_005939437.1">
    <property type="nucleotide sequence ID" value="NZ_ATVK01000010.1"/>
</dbReference>
<proteinExistence type="predicted"/>
<keyword evidence="2" id="KW-1185">Reference proteome</keyword>
<dbReference type="AlphaFoldDB" id="L7L9H5"/>
<protein>
    <submittedName>
        <fullName evidence="1">Uncharacterized protein</fullName>
    </submittedName>
</protein>
<reference evidence="1 2" key="1">
    <citation type="submission" date="2012-12" db="EMBL/GenBank/DDBJ databases">
        <title>Whole genome shotgun sequence of Gordonia hirsuta NBRC 16056.</title>
        <authorList>
            <person name="Isaki-Nakamura S."/>
            <person name="Hosoyama A."/>
            <person name="Tsuchikane K."/>
            <person name="Katsumata H."/>
            <person name="Baba S."/>
            <person name="Yamazaki S."/>
            <person name="Fujita N."/>
        </authorList>
    </citation>
    <scope>NUCLEOTIDE SEQUENCE [LARGE SCALE GENOMIC DNA]</scope>
    <source>
        <strain evidence="1 2">NBRC 16056</strain>
    </source>
</reference>
<evidence type="ECO:0000313" key="2">
    <source>
        <dbReference type="Proteomes" id="UP000053405"/>
    </source>
</evidence>
<gene>
    <name evidence="1" type="ORF">GOHSU_19_00040</name>
</gene>
<name>L7L9H5_9ACTN</name>
<dbReference type="Proteomes" id="UP000053405">
    <property type="component" value="Unassembled WGS sequence"/>
</dbReference>
<accession>L7L9H5</accession>
<sequence>MTAARLTAHQAVEAQTAREIHAAAYARLGRARRRGFTAADLTDFSDAMREVQARENAMRRRWWPTAVSVQVGTLGEAVEVLVYPTTDPTDAHLLTLEAAQQ</sequence>